<dbReference type="EMBL" id="CP136897">
    <property type="protein sequence ID" value="WOL17188.1"/>
    <property type="molecule type" value="Genomic_DNA"/>
</dbReference>
<keyword evidence="6" id="KW-1185">Reference proteome</keyword>
<reference evidence="5 6" key="1">
    <citation type="submission" date="2023-10" db="EMBL/GenBank/DDBJ databases">
        <title>Chromosome-scale genome assembly provides insights into flower coloration mechanisms of Canna indica.</title>
        <authorList>
            <person name="Li C."/>
        </authorList>
    </citation>
    <scope>NUCLEOTIDE SEQUENCE [LARGE SCALE GENOMIC DNA]</scope>
    <source>
        <tissue evidence="5">Flower</tissue>
    </source>
</reference>
<dbReference type="GO" id="GO:0005506">
    <property type="term" value="F:iron ion binding"/>
    <property type="evidence" value="ECO:0007669"/>
    <property type="project" value="InterPro"/>
</dbReference>
<sequence length="151" mass="17058">MIARISSSSKAPSTVGMSTVMYSFTNDFLCRVISGKFKREEGRKKVLTELVHENSTLLNQFCVGDYFPWLCWVDRFMGFLERAKKNHKRWDELLDEPYGEEEVEEKKEVEEKEEVEEEEEARCSAIWGGGGGGEEGGGVEEEVHSAGGDHG</sequence>
<accession>A0AAQ3QPV5</accession>
<evidence type="ECO:0000313" key="6">
    <source>
        <dbReference type="Proteomes" id="UP001327560"/>
    </source>
</evidence>
<name>A0AAQ3QPV5_9LILI</name>
<keyword evidence="2" id="KW-0479">Metal-binding</keyword>
<evidence type="ECO:0000313" key="5">
    <source>
        <dbReference type="EMBL" id="WOL17188.1"/>
    </source>
</evidence>
<proteinExistence type="inferred from homology"/>
<dbReference type="AlphaFoldDB" id="A0AAQ3QPV5"/>
<dbReference type="PANTHER" id="PTHR47955">
    <property type="entry name" value="CYTOCHROME P450 FAMILY 71 PROTEIN"/>
    <property type="match status" value="1"/>
</dbReference>
<evidence type="ECO:0000256" key="4">
    <source>
        <dbReference type="SAM" id="MobiDB-lite"/>
    </source>
</evidence>
<dbReference type="GO" id="GO:0020037">
    <property type="term" value="F:heme binding"/>
    <property type="evidence" value="ECO:0007669"/>
    <property type="project" value="InterPro"/>
</dbReference>
<comment type="similarity">
    <text evidence="1">Belongs to the cytochrome P450 family.</text>
</comment>
<feature type="compositionally biased region" description="Acidic residues" evidence="4">
    <location>
        <begin position="111"/>
        <end position="120"/>
    </location>
</feature>
<dbReference type="Gene3D" id="1.10.630.10">
    <property type="entry name" value="Cytochrome P450"/>
    <property type="match status" value="1"/>
</dbReference>
<feature type="compositionally biased region" description="Gly residues" evidence="4">
    <location>
        <begin position="127"/>
        <end position="136"/>
    </location>
</feature>
<feature type="region of interest" description="Disordered" evidence="4">
    <location>
        <begin position="99"/>
        <end position="151"/>
    </location>
</feature>
<gene>
    <name evidence="5" type="ORF">Cni_G25977</name>
</gene>
<dbReference type="SUPFAM" id="SSF48264">
    <property type="entry name" value="Cytochrome P450"/>
    <property type="match status" value="1"/>
</dbReference>
<evidence type="ECO:0000256" key="2">
    <source>
        <dbReference type="ARBA" id="ARBA00022723"/>
    </source>
</evidence>
<evidence type="ECO:0000256" key="3">
    <source>
        <dbReference type="ARBA" id="ARBA00023004"/>
    </source>
</evidence>
<dbReference type="GO" id="GO:0016705">
    <property type="term" value="F:oxidoreductase activity, acting on paired donors, with incorporation or reduction of molecular oxygen"/>
    <property type="evidence" value="ECO:0007669"/>
    <property type="project" value="InterPro"/>
</dbReference>
<dbReference type="GO" id="GO:0004497">
    <property type="term" value="F:monooxygenase activity"/>
    <property type="evidence" value="ECO:0007669"/>
    <property type="project" value="InterPro"/>
</dbReference>
<dbReference type="Proteomes" id="UP001327560">
    <property type="component" value="Chromosome 8"/>
</dbReference>
<evidence type="ECO:0000256" key="1">
    <source>
        <dbReference type="ARBA" id="ARBA00010617"/>
    </source>
</evidence>
<organism evidence="5 6">
    <name type="scientific">Canna indica</name>
    <name type="common">Indian-shot</name>
    <dbReference type="NCBI Taxonomy" id="4628"/>
    <lineage>
        <taxon>Eukaryota</taxon>
        <taxon>Viridiplantae</taxon>
        <taxon>Streptophyta</taxon>
        <taxon>Embryophyta</taxon>
        <taxon>Tracheophyta</taxon>
        <taxon>Spermatophyta</taxon>
        <taxon>Magnoliopsida</taxon>
        <taxon>Liliopsida</taxon>
        <taxon>Zingiberales</taxon>
        <taxon>Cannaceae</taxon>
        <taxon>Canna</taxon>
    </lineage>
</organism>
<evidence type="ECO:0008006" key="7">
    <source>
        <dbReference type="Google" id="ProtNLM"/>
    </source>
</evidence>
<protein>
    <recommendedName>
        <fullName evidence="7">Cytochrome P450</fullName>
    </recommendedName>
</protein>
<dbReference type="PANTHER" id="PTHR47955:SF14">
    <property type="entry name" value="OS01G0543600 PROTEIN"/>
    <property type="match status" value="1"/>
</dbReference>
<dbReference type="InterPro" id="IPR036396">
    <property type="entry name" value="Cyt_P450_sf"/>
</dbReference>
<feature type="compositionally biased region" description="Basic and acidic residues" evidence="4">
    <location>
        <begin position="141"/>
        <end position="151"/>
    </location>
</feature>
<keyword evidence="3" id="KW-0408">Iron</keyword>